<evidence type="ECO:0000313" key="3">
    <source>
        <dbReference type="EMBL" id="KJL44468.1"/>
    </source>
</evidence>
<protein>
    <submittedName>
        <fullName evidence="3">Alcohol dehydrogenase</fullName>
        <ecNumber evidence="3">1.1.1.1</ecNumber>
    </submittedName>
</protein>
<evidence type="ECO:0000256" key="1">
    <source>
        <dbReference type="ARBA" id="ARBA00022857"/>
    </source>
</evidence>
<gene>
    <name evidence="3" type="ORF">RS82_00862</name>
</gene>
<dbReference type="InterPro" id="IPR051603">
    <property type="entry name" value="Zinc-ADH_QOR/CCCR"/>
</dbReference>
<dbReference type="EC" id="1.1.1.1" evidence="3"/>
<dbReference type="InterPro" id="IPR020843">
    <property type="entry name" value="ER"/>
</dbReference>
<dbReference type="Gene3D" id="3.40.50.720">
    <property type="entry name" value="NAD(P)-binding Rossmann-like Domain"/>
    <property type="match status" value="1"/>
</dbReference>
<evidence type="ECO:0000259" key="2">
    <source>
        <dbReference type="SMART" id="SM00829"/>
    </source>
</evidence>
<dbReference type="InterPro" id="IPR013154">
    <property type="entry name" value="ADH-like_N"/>
</dbReference>
<sequence length="353" mass="35697">MPTAPDALACGMRSIVYSRTGSSSVLSLAEREPAIPGPGEVRVKVAVSGVNPTDWKARAGSGAKPAFDEVVPNQDGAGVVDAVGDGVTELAVGDRVWLYLAQHQRPTGTAQEYTVVPAERAVKLPDGVGFDVAASMGVPAMTAHRALTVHEFGPARLAPGSLGGRVVLVAGGAGAVGHAAIQLAVWAGATVIATISSEEKASLARAAGAHHIVNYRDEDAAGLIAAIAPGGVDHIVEVSIAQNAGLDGQVVANHGSIAYYADNGGEQATVPVRPTFAKNVRIQGLLLYTVGAAALEAAAEDITAALRDGALPVGEAAGLPLTWFSLEETAAAHDAVEQGAVGKVLVDVSGENR</sequence>
<name>A0A0M2HJD1_MICTR</name>
<dbReference type="AlphaFoldDB" id="A0A0M2HJD1"/>
<evidence type="ECO:0000313" key="4">
    <source>
        <dbReference type="Proteomes" id="UP000034098"/>
    </source>
</evidence>
<dbReference type="Proteomes" id="UP000034098">
    <property type="component" value="Unassembled WGS sequence"/>
</dbReference>
<dbReference type="Pfam" id="PF00107">
    <property type="entry name" value="ADH_zinc_N"/>
    <property type="match status" value="1"/>
</dbReference>
<proteinExistence type="predicted"/>
<reference evidence="3 4" key="1">
    <citation type="submission" date="2015-02" db="EMBL/GenBank/DDBJ databases">
        <title>Draft genome sequences of ten Microbacterium spp. with emphasis on heavy metal contaminated environments.</title>
        <authorList>
            <person name="Corretto E."/>
        </authorList>
    </citation>
    <scope>NUCLEOTIDE SEQUENCE [LARGE SCALE GENOMIC DNA]</scope>
    <source>
        <strain evidence="3 4">DSM 8608</strain>
    </source>
</reference>
<dbReference type="EMBL" id="JYJA01000026">
    <property type="protein sequence ID" value="KJL44468.1"/>
    <property type="molecule type" value="Genomic_DNA"/>
</dbReference>
<dbReference type="SUPFAM" id="SSF50129">
    <property type="entry name" value="GroES-like"/>
    <property type="match status" value="1"/>
</dbReference>
<organism evidence="3 4">
    <name type="scientific">Microbacterium trichothecenolyticum</name>
    <name type="common">Aureobacterium trichothecenolyticum</name>
    <dbReference type="NCBI Taxonomy" id="69370"/>
    <lineage>
        <taxon>Bacteria</taxon>
        <taxon>Bacillati</taxon>
        <taxon>Actinomycetota</taxon>
        <taxon>Actinomycetes</taxon>
        <taxon>Micrococcales</taxon>
        <taxon>Microbacteriaceae</taxon>
        <taxon>Microbacterium</taxon>
    </lineage>
</organism>
<dbReference type="PATRIC" id="fig|69370.6.peg.887"/>
<dbReference type="GO" id="GO:0004022">
    <property type="term" value="F:alcohol dehydrogenase (NAD+) activity"/>
    <property type="evidence" value="ECO:0007669"/>
    <property type="project" value="UniProtKB-EC"/>
</dbReference>
<dbReference type="SUPFAM" id="SSF51735">
    <property type="entry name" value="NAD(P)-binding Rossmann-fold domains"/>
    <property type="match status" value="1"/>
</dbReference>
<dbReference type="CDD" id="cd08253">
    <property type="entry name" value="zeta_crystallin"/>
    <property type="match status" value="1"/>
</dbReference>
<dbReference type="SMART" id="SM00829">
    <property type="entry name" value="PKS_ER"/>
    <property type="match status" value="1"/>
</dbReference>
<keyword evidence="4" id="KW-1185">Reference proteome</keyword>
<keyword evidence="1" id="KW-0521">NADP</keyword>
<feature type="domain" description="Enoyl reductase (ER)" evidence="2">
    <location>
        <begin position="21"/>
        <end position="346"/>
    </location>
</feature>
<dbReference type="PANTHER" id="PTHR44154:SF1">
    <property type="entry name" value="QUINONE OXIDOREDUCTASE"/>
    <property type="match status" value="1"/>
</dbReference>
<dbReference type="Pfam" id="PF08240">
    <property type="entry name" value="ADH_N"/>
    <property type="match status" value="1"/>
</dbReference>
<dbReference type="InterPro" id="IPR036291">
    <property type="entry name" value="NAD(P)-bd_dom_sf"/>
</dbReference>
<dbReference type="InterPro" id="IPR011032">
    <property type="entry name" value="GroES-like_sf"/>
</dbReference>
<accession>A0A0M2HJD1</accession>
<keyword evidence="3" id="KW-0560">Oxidoreductase</keyword>
<comment type="caution">
    <text evidence="3">The sequence shown here is derived from an EMBL/GenBank/DDBJ whole genome shotgun (WGS) entry which is preliminary data.</text>
</comment>
<dbReference type="Gene3D" id="3.90.180.10">
    <property type="entry name" value="Medium-chain alcohol dehydrogenases, catalytic domain"/>
    <property type="match status" value="1"/>
</dbReference>
<dbReference type="PANTHER" id="PTHR44154">
    <property type="entry name" value="QUINONE OXIDOREDUCTASE"/>
    <property type="match status" value="1"/>
</dbReference>
<dbReference type="InterPro" id="IPR013149">
    <property type="entry name" value="ADH-like_C"/>
</dbReference>